<reference evidence="1 2" key="1">
    <citation type="journal article" date="2018" name="Front. Plant Sci.">
        <title>Red Clover (Trifolium pratense) and Zigzag Clover (T. medium) - A Picture of Genomic Similarities and Differences.</title>
        <authorList>
            <person name="Dluhosova J."/>
            <person name="Istvanek J."/>
            <person name="Nedelnik J."/>
            <person name="Repkova J."/>
        </authorList>
    </citation>
    <scope>NUCLEOTIDE SEQUENCE [LARGE SCALE GENOMIC DNA]</scope>
    <source>
        <strain evidence="2">cv. 10/8</strain>
        <tissue evidence="1">Leaf</tissue>
    </source>
</reference>
<evidence type="ECO:0000313" key="2">
    <source>
        <dbReference type="Proteomes" id="UP000265520"/>
    </source>
</evidence>
<proteinExistence type="predicted"/>
<sequence>MALVTGTEFRHDDLDFSGLCFWCDRDGIRRKMPPPAKKHCVKPVV</sequence>
<name>A0A392UC23_9FABA</name>
<dbReference type="Proteomes" id="UP000265520">
    <property type="component" value="Unassembled WGS sequence"/>
</dbReference>
<evidence type="ECO:0000313" key="1">
    <source>
        <dbReference type="EMBL" id="MCI70397.1"/>
    </source>
</evidence>
<protein>
    <submittedName>
        <fullName evidence="1">Uncharacterized protein</fullName>
    </submittedName>
</protein>
<dbReference type="AlphaFoldDB" id="A0A392UC23"/>
<accession>A0A392UC23</accession>
<organism evidence="1 2">
    <name type="scientific">Trifolium medium</name>
    <dbReference type="NCBI Taxonomy" id="97028"/>
    <lineage>
        <taxon>Eukaryota</taxon>
        <taxon>Viridiplantae</taxon>
        <taxon>Streptophyta</taxon>
        <taxon>Embryophyta</taxon>
        <taxon>Tracheophyta</taxon>
        <taxon>Spermatophyta</taxon>
        <taxon>Magnoliopsida</taxon>
        <taxon>eudicotyledons</taxon>
        <taxon>Gunneridae</taxon>
        <taxon>Pentapetalae</taxon>
        <taxon>rosids</taxon>
        <taxon>fabids</taxon>
        <taxon>Fabales</taxon>
        <taxon>Fabaceae</taxon>
        <taxon>Papilionoideae</taxon>
        <taxon>50 kb inversion clade</taxon>
        <taxon>NPAAA clade</taxon>
        <taxon>Hologalegina</taxon>
        <taxon>IRL clade</taxon>
        <taxon>Trifolieae</taxon>
        <taxon>Trifolium</taxon>
    </lineage>
</organism>
<feature type="non-terminal residue" evidence="1">
    <location>
        <position position="45"/>
    </location>
</feature>
<keyword evidence="2" id="KW-1185">Reference proteome</keyword>
<comment type="caution">
    <text evidence="1">The sequence shown here is derived from an EMBL/GenBank/DDBJ whole genome shotgun (WGS) entry which is preliminary data.</text>
</comment>
<dbReference type="EMBL" id="LXQA010775226">
    <property type="protein sequence ID" value="MCI70397.1"/>
    <property type="molecule type" value="Genomic_DNA"/>
</dbReference>